<keyword evidence="9" id="KW-1185">Reference proteome</keyword>
<keyword evidence="3" id="KW-0045">Antibiotic biosynthesis</keyword>
<dbReference type="GO" id="GO:0019752">
    <property type="term" value="P:carboxylic acid metabolic process"/>
    <property type="evidence" value="ECO:0007669"/>
    <property type="project" value="InterPro"/>
</dbReference>
<evidence type="ECO:0000256" key="7">
    <source>
        <dbReference type="RuleBase" id="RU000382"/>
    </source>
</evidence>
<dbReference type="Pfam" id="PF00282">
    <property type="entry name" value="Pyridoxal_deC"/>
    <property type="match status" value="1"/>
</dbReference>
<evidence type="ECO:0000256" key="2">
    <source>
        <dbReference type="ARBA" id="ARBA00022898"/>
    </source>
</evidence>
<dbReference type="Proteomes" id="UP000199622">
    <property type="component" value="Unassembled WGS sequence"/>
</dbReference>
<feature type="modified residue" description="N6-(pyridoxal phosphate)lysine" evidence="6">
    <location>
        <position position="233"/>
    </location>
</feature>
<proteinExistence type="inferred from homology"/>
<dbReference type="InterPro" id="IPR050477">
    <property type="entry name" value="GrpII_AminoAcid_Decarb"/>
</dbReference>
<dbReference type="InterPro" id="IPR002129">
    <property type="entry name" value="PyrdxlP-dep_de-COase"/>
</dbReference>
<evidence type="ECO:0000256" key="4">
    <source>
        <dbReference type="ARBA" id="ARBA00023239"/>
    </source>
</evidence>
<evidence type="ECO:0000313" key="9">
    <source>
        <dbReference type="Proteomes" id="UP000199622"/>
    </source>
</evidence>
<sequence length="472" mass="48978">MNPPEDVLTALRELRAGDLPTHGGRTLAYVYDSGLSEVDSLGAAAHALASSANGLDPTAFPSLLRMENDLVAAASALLGDVPGVVGSVTSGGTESCLLAVLAARDARPDVASPSLVLPTTAHAAFHKAAHLFGLRRIDVPVDPVTFRADPAAMAAAIDDSTVLVVASAPSYAHGVLDPIAPIAAAAHERGVRMHVDACIGGWVLPYFAKLGADVPPFDFRVPGVTSVSVDLHKYAYCPKGTSVLLHASAELRRTHYFASAAWPGYTMLNTTIQSTRSGGPPAAAWAVTRHLGEDGYLSLAASTREAVSRIRSGIADLPGLRILGEPISTLIAFTASDDGFDLFTVADEMKARGWYVQPQFAHLASPVNLHLTVTAANHGSEKEFLTDLAASVDAARTAGPVVIDPAVAEFVAALDPETLTSEQFAGLLAAAGLGGASGLPERMAPINALLATAPAPLRERLLLEFLGALYTP</sequence>
<keyword evidence="4 7" id="KW-0456">Lyase</keyword>
<name>A0A1H4V070_9PSEU</name>
<dbReference type="InterPro" id="IPR015424">
    <property type="entry name" value="PyrdxlP-dep_Trfase"/>
</dbReference>
<evidence type="ECO:0000256" key="5">
    <source>
        <dbReference type="ARBA" id="ARBA00038302"/>
    </source>
</evidence>
<dbReference type="InterPro" id="IPR015422">
    <property type="entry name" value="PyrdxlP-dep_Trfase_small"/>
</dbReference>
<dbReference type="GO" id="GO:0030170">
    <property type="term" value="F:pyridoxal phosphate binding"/>
    <property type="evidence" value="ECO:0007669"/>
    <property type="project" value="InterPro"/>
</dbReference>
<organism evidence="8 9">
    <name type="scientific">Amycolatopsis tolypomycina</name>
    <dbReference type="NCBI Taxonomy" id="208445"/>
    <lineage>
        <taxon>Bacteria</taxon>
        <taxon>Bacillati</taxon>
        <taxon>Actinomycetota</taxon>
        <taxon>Actinomycetes</taxon>
        <taxon>Pseudonocardiales</taxon>
        <taxon>Pseudonocardiaceae</taxon>
        <taxon>Amycolatopsis</taxon>
    </lineage>
</organism>
<reference evidence="9" key="1">
    <citation type="submission" date="2016-10" db="EMBL/GenBank/DDBJ databases">
        <authorList>
            <person name="Varghese N."/>
            <person name="Submissions S."/>
        </authorList>
    </citation>
    <scope>NUCLEOTIDE SEQUENCE [LARGE SCALE GENOMIC DNA]</scope>
    <source>
        <strain evidence="9">DSM 44544</strain>
    </source>
</reference>
<dbReference type="InterPro" id="IPR015421">
    <property type="entry name" value="PyrdxlP-dep_Trfase_major"/>
</dbReference>
<gene>
    <name evidence="8" type="ORF">SAMN04489727_4911</name>
</gene>
<dbReference type="PANTHER" id="PTHR42735:SF6">
    <property type="entry name" value="SPHINGOSINE-1-PHOSPHATE LYASE 1"/>
    <property type="match status" value="1"/>
</dbReference>
<dbReference type="AlphaFoldDB" id="A0A1H4V070"/>
<dbReference type="PANTHER" id="PTHR42735">
    <property type="match status" value="1"/>
</dbReference>
<dbReference type="STRING" id="208445.SAMN04489727_4911"/>
<evidence type="ECO:0000313" key="8">
    <source>
        <dbReference type="EMBL" id="SEC74313.1"/>
    </source>
</evidence>
<dbReference type="OrthoDB" id="3401800at2"/>
<comment type="cofactor">
    <cofactor evidence="1 6 7">
        <name>pyridoxal 5'-phosphate</name>
        <dbReference type="ChEBI" id="CHEBI:597326"/>
    </cofactor>
</comment>
<dbReference type="Gene3D" id="3.40.640.10">
    <property type="entry name" value="Type I PLP-dependent aspartate aminotransferase-like (Major domain)"/>
    <property type="match status" value="1"/>
</dbReference>
<comment type="similarity">
    <text evidence="5">Belongs to the group II decarboxylase family. Sphingosine-1-phosphate lyase subfamily.</text>
</comment>
<evidence type="ECO:0000256" key="3">
    <source>
        <dbReference type="ARBA" id="ARBA00023194"/>
    </source>
</evidence>
<dbReference type="RefSeq" id="WP_091311268.1">
    <property type="nucleotide sequence ID" value="NZ_FNSO01000004.1"/>
</dbReference>
<dbReference type="SUPFAM" id="SSF53383">
    <property type="entry name" value="PLP-dependent transferases"/>
    <property type="match status" value="1"/>
</dbReference>
<accession>A0A1H4V070</accession>
<protein>
    <submittedName>
        <fullName evidence="8">Glutamate or tyrosine decarboxylase</fullName>
    </submittedName>
</protein>
<dbReference type="EMBL" id="FNSO01000004">
    <property type="protein sequence ID" value="SEC74313.1"/>
    <property type="molecule type" value="Genomic_DNA"/>
</dbReference>
<evidence type="ECO:0000256" key="1">
    <source>
        <dbReference type="ARBA" id="ARBA00001933"/>
    </source>
</evidence>
<dbReference type="GO" id="GO:0004058">
    <property type="term" value="F:aromatic-L-amino-acid decarboxylase activity"/>
    <property type="evidence" value="ECO:0007669"/>
    <property type="project" value="UniProtKB-ARBA"/>
</dbReference>
<evidence type="ECO:0000256" key="6">
    <source>
        <dbReference type="PIRSR" id="PIRSR602129-50"/>
    </source>
</evidence>
<dbReference type="Gene3D" id="3.90.1150.10">
    <property type="entry name" value="Aspartate Aminotransferase, domain 1"/>
    <property type="match status" value="1"/>
</dbReference>
<keyword evidence="2 6" id="KW-0663">Pyridoxal phosphate</keyword>
<dbReference type="GO" id="GO:0017000">
    <property type="term" value="P:antibiotic biosynthetic process"/>
    <property type="evidence" value="ECO:0007669"/>
    <property type="project" value="UniProtKB-KW"/>
</dbReference>